<protein>
    <recommendedName>
        <fullName evidence="1">Methyltransferase domain-containing protein</fullName>
    </recommendedName>
</protein>
<dbReference type="EMBL" id="CACVKT020006320">
    <property type="protein sequence ID" value="CAC5400827.1"/>
    <property type="molecule type" value="Genomic_DNA"/>
</dbReference>
<dbReference type="OrthoDB" id="5875367at2759"/>
<feature type="domain" description="Methyltransferase" evidence="1">
    <location>
        <begin position="165"/>
        <end position="370"/>
    </location>
</feature>
<evidence type="ECO:0000313" key="3">
    <source>
        <dbReference type="Proteomes" id="UP000507470"/>
    </source>
</evidence>
<dbReference type="PANTHER" id="PTHR12496">
    <property type="entry name" value="CGI-41 METHYLTRANSFERASE"/>
    <property type="match status" value="1"/>
</dbReference>
<dbReference type="PANTHER" id="PTHR12496:SF2">
    <property type="entry name" value="METHYLTRANSFERASE-LIKE PROTEIN 25B"/>
    <property type="match status" value="1"/>
</dbReference>
<sequence length="546" mass="61685">MEFVCCNNNSAQSLQSYHTNALNFIALYKTVVDAYVSNYFVEDHWKKLPNSWKDVLYCMDTDELSDLLSVTSKHCRRVLPLSLLCFKSCTQTYSLGRYPVDLDSDKIKQKFKDNGSAGCDVMESNQNIPVPVQLEVPDSMKSKHSVKDGQYLPLNQCFRKHVKPKKQHEILQLGKLISLLSQASGSKHVVDVGAGQGHLSRILTFGHSLKVTTVEASGCHAPKAEKFDKDMSYTIRSHLKRKLKESKVIDTTDETCAVDSIPLPNHVTCMIQPNTTPGDFLQVINSETSISNEDNLCQCSNHGPDDSLFRLQTCIKCFKMREISHEDKRLLLTGLHACGDLTPTILRVFARCDDIRGVASVGCCYMKMSTKESVSEDVGYPLSKFVSKLPDHQLTYEAREMACHSIDVYRQRLLDNPPNLKLHCYRALLQKIILHKKPDFVFGATKLTIKKAEQMGFERYAKIALEKLGLDCEIDSDILKTLLCKLSNWKDVVAFYTIRLALAPVVETVILLDRMFYLKEQGISSYLIPVFDPSLSPRNFALVAYK</sequence>
<reference evidence="2 3" key="1">
    <citation type="submission" date="2020-06" db="EMBL/GenBank/DDBJ databases">
        <authorList>
            <person name="Li R."/>
            <person name="Bekaert M."/>
        </authorList>
    </citation>
    <scope>NUCLEOTIDE SEQUENCE [LARGE SCALE GENOMIC DNA]</scope>
    <source>
        <strain evidence="3">wild</strain>
    </source>
</reference>
<accession>A0A6J8CZJ8</accession>
<dbReference type="AlphaFoldDB" id="A0A6J8CZJ8"/>
<proteinExistence type="predicted"/>
<keyword evidence="3" id="KW-1185">Reference proteome</keyword>
<gene>
    <name evidence="2" type="ORF">MCOR_34978</name>
</gene>
<dbReference type="InterPro" id="IPR025714">
    <property type="entry name" value="Methyltranfer_dom"/>
</dbReference>
<dbReference type="Pfam" id="PF13679">
    <property type="entry name" value="Methyltransf_32"/>
    <property type="match status" value="1"/>
</dbReference>
<dbReference type="Proteomes" id="UP000507470">
    <property type="component" value="Unassembled WGS sequence"/>
</dbReference>
<organism evidence="2 3">
    <name type="scientific">Mytilus coruscus</name>
    <name type="common">Sea mussel</name>
    <dbReference type="NCBI Taxonomy" id="42192"/>
    <lineage>
        <taxon>Eukaryota</taxon>
        <taxon>Metazoa</taxon>
        <taxon>Spiralia</taxon>
        <taxon>Lophotrochozoa</taxon>
        <taxon>Mollusca</taxon>
        <taxon>Bivalvia</taxon>
        <taxon>Autobranchia</taxon>
        <taxon>Pteriomorphia</taxon>
        <taxon>Mytilida</taxon>
        <taxon>Mytiloidea</taxon>
        <taxon>Mytilidae</taxon>
        <taxon>Mytilinae</taxon>
        <taxon>Mytilus</taxon>
    </lineage>
</organism>
<name>A0A6J8CZJ8_MYTCO</name>
<evidence type="ECO:0000313" key="2">
    <source>
        <dbReference type="EMBL" id="CAC5400827.1"/>
    </source>
</evidence>
<dbReference type="InterPro" id="IPR052220">
    <property type="entry name" value="METTL25"/>
</dbReference>
<evidence type="ECO:0000259" key="1">
    <source>
        <dbReference type="Pfam" id="PF13679"/>
    </source>
</evidence>